<accession>A0A7R9Y8R2</accession>
<proteinExistence type="inferred from homology"/>
<dbReference type="GO" id="GO:0001732">
    <property type="term" value="P:formation of cytoplasmic translation initiation complex"/>
    <property type="evidence" value="ECO:0007669"/>
    <property type="project" value="UniProtKB-UniRule"/>
</dbReference>
<dbReference type="PIRSF" id="PIRSF016255">
    <property type="entry name" value="eIF3e_su6"/>
    <property type="match status" value="1"/>
</dbReference>
<dbReference type="EMBL" id="HBEA01003264">
    <property type="protein sequence ID" value="CAD8252946.1"/>
    <property type="molecule type" value="Transcribed_RNA"/>
</dbReference>
<gene>
    <name evidence="7" type="ORF">PPYR1160_LOCUS2438</name>
</gene>
<comment type="subcellular location">
    <subcellularLocation>
        <location evidence="4 5">Cytoplasm</location>
    </subcellularLocation>
</comment>
<evidence type="ECO:0000256" key="2">
    <source>
        <dbReference type="ARBA" id="ARBA00022540"/>
    </source>
</evidence>
<dbReference type="GO" id="GO:0033290">
    <property type="term" value="C:eukaryotic 48S preinitiation complex"/>
    <property type="evidence" value="ECO:0007669"/>
    <property type="project" value="UniProtKB-UniRule"/>
</dbReference>
<comment type="function">
    <text evidence="4">Component of the eukaryotic translation initiation factor 3 (eIF-3) complex, which is involved in protein synthesis of a specialized repertoire of mRNAs and, together with other initiation factors, stimulates binding of mRNA and methionyl-tRNAi to the 40S ribosome. The eIF-3 complex specifically targets and initiates translation of a subset of mRNAs involved in cell proliferation.</text>
</comment>
<dbReference type="SUPFAM" id="SSF46785">
    <property type="entry name" value="Winged helix' DNA-binding domain"/>
    <property type="match status" value="1"/>
</dbReference>
<dbReference type="InterPro" id="IPR019010">
    <property type="entry name" value="eIF3e_N"/>
</dbReference>
<dbReference type="CDD" id="cd21378">
    <property type="entry name" value="eIF3E"/>
    <property type="match status" value="1"/>
</dbReference>
<dbReference type="PANTHER" id="PTHR10317">
    <property type="entry name" value="EUKARYOTIC TRANSLATION INITIATION FACTOR 3 SUBUNIT E"/>
    <property type="match status" value="1"/>
</dbReference>
<name>A0A7R9Y8R2_9STRA</name>
<sequence length="456" mass="51555">MEGARKHDLASTVTQYMDGHMSLPILDFLMDQEIYSPESLVRAKLECVKSSNMAEYALSIYQDAGLEVPERMDNELDAAIERIDSAESKAEKVIQFFDNAERIAELRGEDGERAITPSLLEREEGITREDLDTYYQWGKQTYESGDYAGASGVLFNLEGVLRAGGMVPSNPKMLSILWGKLAATILNSDWDAALVEVKALASAISSAAGDKDNPNFGAVQVLQARSWLLHWSLFVCFNHADGRNFLIEFFMSPENLQAVQNNCPWLLRYITVALVMIIGRHRNFNDILKIITQERHAYSDPITEFLECLRVDFDFEGAQKKLKACEEILRMDYFLSEATEAFMSGARMFIFETFCRIHHTLDMSMLADRLAYSPTEAEKFIVDLIRGSKLDARIDSAKNYVVIGSGKNGVGVHARVQERTKDLAARSMALSQTLKQMEAKEERDRKRRILAAMDEY</sequence>
<dbReference type="SMART" id="SM00088">
    <property type="entry name" value="PINT"/>
    <property type="match status" value="1"/>
</dbReference>
<dbReference type="PROSITE" id="PS50250">
    <property type="entry name" value="PCI"/>
    <property type="match status" value="1"/>
</dbReference>
<dbReference type="GO" id="GO:0003743">
    <property type="term" value="F:translation initiation factor activity"/>
    <property type="evidence" value="ECO:0007669"/>
    <property type="project" value="UniProtKB-UniRule"/>
</dbReference>
<dbReference type="GO" id="GO:0071540">
    <property type="term" value="C:eukaryotic translation initiation factor 3 complex, eIF3e"/>
    <property type="evidence" value="ECO:0007669"/>
    <property type="project" value="UniProtKB-UniRule"/>
</dbReference>
<evidence type="ECO:0000256" key="5">
    <source>
        <dbReference type="PIRNR" id="PIRNR016255"/>
    </source>
</evidence>
<dbReference type="SMART" id="SM01186">
    <property type="entry name" value="eIF3_N"/>
    <property type="match status" value="1"/>
</dbReference>
<dbReference type="Pfam" id="PF01399">
    <property type="entry name" value="PCI"/>
    <property type="match status" value="1"/>
</dbReference>
<keyword evidence="3 4" id="KW-0648">Protein biosynthesis</keyword>
<comment type="similarity">
    <text evidence="4 5">Belongs to the eIF-3 subunit E family.</text>
</comment>
<organism evidence="7">
    <name type="scientific">Pinguiococcus pyrenoidosus</name>
    <dbReference type="NCBI Taxonomy" id="172671"/>
    <lineage>
        <taxon>Eukaryota</taxon>
        <taxon>Sar</taxon>
        <taxon>Stramenopiles</taxon>
        <taxon>Ochrophyta</taxon>
        <taxon>Pinguiophyceae</taxon>
        <taxon>Pinguiochrysidales</taxon>
        <taxon>Pinguiochrysidaceae</taxon>
        <taxon>Pinguiococcus</taxon>
    </lineage>
</organism>
<dbReference type="GO" id="GO:0016282">
    <property type="term" value="C:eukaryotic 43S preinitiation complex"/>
    <property type="evidence" value="ECO:0007669"/>
    <property type="project" value="UniProtKB-UniRule"/>
</dbReference>
<evidence type="ECO:0000259" key="6">
    <source>
        <dbReference type="PROSITE" id="PS50250"/>
    </source>
</evidence>
<feature type="domain" description="PCI" evidence="6">
    <location>
        <begin position="235"/>
        <end position="408"/>
    </location>
</feature>
<reference evidence="7" key="1">
    <citation type="submission" date="2021-01" db="EMBL/GenBank/DDBJ databases">
        <authorList>
            <person name="Corre E."/>
            <person name="Pelletier E."/>
            <person name="Niang G."/>
            <person name="Scheremetjew M."/>
            <person name="Finn R."/>
            <person name="Kale V."/>
            <person name="Holt S."/>
            <person name="Cochrane G."/>
            <person name="Meng A."/>
            <person name="Brown T."/>
            <person name="Cohen L."/>
        </authorList>
    </citation>
    <scope>NUCLEOTIDE SEQUENCE</scope>
    <source>
        <strain evidence="7">CCMP2078</strain>
    </source>
</reference>
<dbReference type="AlphaFoldDB" id="A0A7R9Y8R2"/>
<keyword evidence="2 4" id="KW-0396">Initiation factor</keyword>
<dbReference type="InterPro" id="IPR016650">
    <property type="entry name" value="eIF3e"/>
</dbReference>
<evidence type="ECO:0000313" key="7">
    <source>
        <dbReference type="EMBL" id="CAD8252946.1"/>
    </source>
</evidence>
<dbReference type="InterPro" id="IPR036390">
    <property type="entry name" value="WH_DNA-bd_sf"/>
</dbReference>
<evidence type="ECO:0000256" key="1">
    <source>
        <dbReference type="ARBA" id="ARBA00022490"/>
    </source>
</evidence>
<dbReference type="Pfam" id="PF09440">
    <property type="entry name" value="eIF3_N"/>
    <property type="match status" value="1"/>
</dbReference>
<protein>
    <recommendedName>
        <fullName evidence="4 5">Eukaryotic translation initiation factor 3 subunit E</fullName>
        <shortName evidence="4">eIF3e</shortName>
    </recommendedName>
    <alternativeName>
        <fullName evidence="4">Eukaryotic translation initiation factor 3 subunit 6</fullName>
    </alternativeName>
</protein>
<comment type="subunit">
    <text evidence="4 5">Component of the eukaryotic translation initiation factor 3 (eIF-3) complex.</text>
</comment>
<evidence type="ECO:0000256" key="3">
    <source>
        <dbReference type="ARBA" id="ARBA00022917"/>
    </source>
</evidence>
<dbReference type="InterPro" id="IPR000717">
    <property type="entry name" value="PCI_dom"/>
</dbReference>
<keyword evidence="1 4" id="KW-0963">Cytoplasm</keyword>
<dbReference type="HAMAP" id="MF_03004">
    <property type="entry name" value="eIF3e"/>
    <property type="match status" value="1"/>
</dbReference>
<evidence type="ECO:0000256" key="4">
    <source>
        <dbReference type="HAMAP-Rule" id="MF_03004"/>
    </source>
</evidence>